<feature type="domain" description="DUF1935" evidence="1">
    <location>
        <begin position="21"/>
        <end position="135"/>
    </location>
</feature>
<comment type="caution">
    <text evidence="2">The sequence shown here is derived from an EMBL/GenBank/DDBJ whole genome shotgun (WGS) entry which is preliminary data.</text>
</comment>
<reference evidence="2 3" key="1">
    <citation type="journal article" date="2018" name="BMC Genomics">
        <title>Genomic comparison of Trypanosoma conorhini and Trypanosoma rangeli to Trypanosoma cruzi strains of high and low virulence.</title>
        <authorList>
            <person name="Bradwell K.R."/>
            <person name="Koparde V.N."/>
            <person name="Matveyev A.V."/>
            <person name="Serrano M.G."/>
            <person name="Alves J.M."/>
            <person name="Parikh H."/>
            <person name="Huang B."/>
            <person name="Lee V."/>
            <person name="Espinosa-Alvarez O."/>
            <person name="Ortiz P.A."/>
            <person name="Costa-Martins A.G."/>
            <person name="Teixeira M.M."/>
            <person name="Buck G.A."/>
        </authorList>
    </citation>
    <scope>NUCLEOTIDE SEQUENCE [LARGE SCALE GENOMIC DNA]</scope>
    <source>
        <strain evidence="2 3">025E</strain>
    </source>
</reference>
<sequence>MGGGASTRAREDATTTSRVTYRNGHPKALGDEVIGCFSTCDDTGKVVAPPGLLYRIVDRSRRRWSFYNDTTEYNMAVTGHFGPRNVIKALGKAKMWREMPGGLLIVELVVPPLQTEPYLEGLVTDGFDLRFRALPT</sequence>
<dbReference type="Gene3D" id="2.60.40.1180">
    <property type="entry name" value="Golgi alpha-mannosidase II"/>
    <property type="match status" value="1"/>
</dbReference>
<evidence type="ECO:0000313" key="3">
    <source>
        <dbReference type="Proteomes" id="UP000284403"/>
    </source>
</evidence>
<dbReference type="RefSeq" id="XP_029223468.1">
    <property type="nucleotide sequence ID" value="XM_029376418.1"/>
</dbReference>
<gene>
    <name evidence="2" type="ORF">Tco025E_09606</name>
</gene>
<dbReference type="Pfam" id="PF09149">
    <property type="entry name" value="DUF1935"/>
    <property type="match status" value="1"/>
</dbReference>
<evidence type="ECO:0000313" key="2">
    <source>
        <dbReference type="EMBL" id="RNE96913.1"/>
    </source>
</evidence>
<proteinExistence type="predicted"/>
<dbReference type="Proteomes" id="UP000284403">
    <property type="component" value="Unassembled WGS sequence"/>
</dbReference>
<dbReference type="EMBL" id="MKKU01001200">
    <property type="protein sequence ID" value="RNE96913.1"/>
    <property type="molecule type" value="Genomic_DNA"/>
</dbReference>
<accession>A0A3R7JU71</accession>
<dbReference type="AlphaFoldDB" id="A0A3R7JU71"/>
<evidence type="ECO:0000259" key="1">
    <source>
        <dbReference type="Pfam" id="PF09149"/>
    </source>
</evidence>
<dbReference type="InterPro" id="IPR036310">
    <property type="entry name" value="Smp-1-like_sf"/>
</dbReference>
<protein>
    <submittedName>
        <fullName evidence="2">Calpain-like cysteine peptidase</fullName>
    </submittedName>
</protein>
<dbReference type="PANTHER" id="PTHR47047">
    <property type="entry name" value="PUTATIVE-RELATED-RELATED"/>
    <property type="match status" value="1"/>
</dbReference>
<keyword evidence="3" id="KW-1185">Reference proteome</keyword>
<organism evidence="2 3">
    <name type="scientific">Trypanosoma conorhini</name>
    <dbReference type="NCBI Taxonomy" id="83891"/>
    <lineage>
        <taxon>Eukaryota</taxon>
        <taxon>Discoba</taxon>
        <taxon>Euglenozoa</taxon>
        <taxon>Kinetoplastea</taxon>
        <taxon>Metakinetoplastina</taxon>
        <taxon>Trypanosomatida</taxon>
        <taxon>Trypanosomatidae</taxon>
        <taxon>Trypanosoma</taxon>
    </lineage>
</organism>
<dbReference type="SUPFAM" id="SSF101601">
    <property type="entry name" value="Smp-1-like"/>
    <property type="match status" value="1"/>
</dbReference>
<dbReference type="OrthoDB" id="242279at2759"/>
<name>A0A3R7JU71_9TRYP</name>
<dbReference type="InterPro" id="IPR013780">
    <property type="entry name" value="Glyco_hydro_b"/>
</dbReference>
<dbReference type="GeneID" id="40323217"/>
<dbReference type="InterPro" id="IPR015232">
    <property type="entry name" value="DUF1935"/>
</dbReference>